<feature type="domain" description="VOC" evidence="2">
    <location>
        <begin position="2"/>
        <end position="120"/>
    </location>
</feature>
<dbReference type="RefSeq" id="WP_121647620.1">
    <property type="nucleotide sequence ID" value="NZ_RCUX01000003.1"/>
</dbReference>
<keyword evidence="4" id="KW-1185">Reference proteome</keyword>
<sequence>MAIRSIILNVNDIDASIDFYTRFLDAELITRSETEATLDLVTATLRLVAITQPEISGWVPDDLQTGFRHFGFKVANIDERVAELKGAGVRFQLEPINAEGDVRITFFFDPDGTLVELVEGDLRYHEIFNQAAVDADWGMGVPERARFDHVAETVQDLAATTAHFAAHGYTVMGGIHQPSDDRGFEITYLRGGDSTLEIFTFDRAEKRVPQAQVNAPGFLAMEIEGAAGASATEVGEAAGVRVYADTNGLRFVPADA</sequence>
<evidence type="ECO:0000256" key="1">
    <source>
        <dbReference type="ARBA" id="ARBA00022723"/>
    </source>
</evidence>
<dbReference type="PROSITE" id="PS51819">
    <property type="entry name" value="VOC"/>
    <property type="match status" value="1"/>
</dbReference>
<dbReference type="AlphaFoldDB" id="A0A3L7AAH9"/>
<proteinExistence type="predicted"/>
<name>A0A3L7AAH9_9MICO</name>
<evidence type="ECO:0000313" key="4">
    <source>
        <dbReference type="Proteomes" id="UP000272503"/>
    </source>
</evidence>
<dbReference type="Gene3D" id="3.10.180.10">
    <property type="entry name" value="2,3-Dihydroxybiphenyl 1,2-Dioxygenase, domain 1"/>
    <property type="match status" value="2"/>
</dbReference>
<dbReference type="InterPro" id="IPR051785">
    <property type="entry name" value="MMCE/EMCE_epimerase"/>
</dbReference>
<comment type="caution">
    <text evidence="3">The sequence shown here is derived from an EMBL/GenBank/DDBJ whole genome shotgun (WGS) entry which is preliminary data.</text>
</comment>
<reference evidence="3 4" key="1">
    <citation type="submission" date="2018-10" db="EMBL/GenBank/DDBJ databases">
        <authorList>
            <person name="Li J."/>
        </authorList>
    </citation>
    <scope>NUCLEOTIDE SEQUENCE [LARGE SCALE GENOMIC DNA]</scope>
    <source>
        <strain evidence="3 4">IF 016277</strain>
    </source>
</reference>
<dbReference type="GO" id="GO:0004493">
    <property type="term" value="F:methylmalonyl-CoA epimerase activity"/>
    <property type="evidence" value="ECO:0007669"/>
    <property type="project" value="TreeGrafter"/>
</dbReference>
<dbReference type="PANTHER" id="PTHR43048:SF5">
    <property type="entry name" value="BLR5325 PROTEIN"/>
    <property type="match status" value="1"/>
</dbReference>
<protein>
    <submittedName>
        <fullName evidence="3">VOC family protein</fullName>
    </submittedName>
</protein>
<organism evidence="3 4">
    <name type="scientific">Mycetocola tolaasinivorans</name>
    <dbReference type="NCBI Taxonomy" id="76635"/>
    <lineage>
        <taxon>Bacteria</taxon>
        <taxon>Bacillati</taxon>
        <taxon>Actinomycetota</taxon>
        <taxon>Actinomycetes</taxon>
        <taxon>Micrococcales</taxon>
        <taxon>Microbacteriaceae</taxon>
        <taxon>Mycetocola</taxon>
    </lineage>
</organism>
<dbReference type="Pfam" id="PF00903">
    <property type="entry name" value="Glyoxalase"/>
    <property type="match status" value="1"/>
</dbReference>
<accession>A0A3L7AAH9</accession>
<dbReference type="InterPro" id="IPR037523">
    <property type="entry name" value="VOC_core"/>
</dbReference>
<dbReference type="GO" id="GO:0046872">
    <property type="term" value="F:metal ion binding"/>
    <property type="evidence" value="ECO:0007669"/>
    <property type="project" value="UniProtKB-KW"/>
</dbReference>
<dbReference type="OrthoDB" id="9798430at2"/>
<gene>
    <name evidence="3" type="ORF">D9V32_04000</name>
</gene>
<keyword evidence="1" id="KW-0479">Metal-binding</keyword>
<evidence type="ECO:0000313" key="3">
    <source>
        <dbReference type="EMBL" id="RLP76810.1"/>
    </source>
</evidence>
<dbReference type="Proteomes" id="UP000272503">
    <property type="component" value="Unassembled WGS sequence"/>
</dbReference>
<dbReference type="PANTHER" id="PTHR43048">
    <property type="entry name" value="METHYLMALONYL-COA EPIMERASE"/>
    <property type="match status" value="1"/>
</dbReference>
<dbReference type="GO" id="GO:0046491">
    <property type="term" value="P:L-methylmalonyl-CoA metabolic process"/>
    <property type="evidence" value="ECO:0007669"/>
    <property type="project" value="TreeGrafter"/>
</dbReference>
<dbReference type="InterPro" id="IPR004360">
    <property type="entry name" value="Glyas_Fos-R_dOase_dom"/>
</dbReference>
<dbReference type="EMBL" id="RCUX01000003">
    <property type="protein sequence ID" value="RLP76810.1"/>
    <property type="molecule type" value="Genomic_DNA"/>
</dbReference>
<dbReference type="SUPFAM" id="SSF54593">
    <property type="entry name" value="Glyoxalase/Bleomycin resistance protein/Dihydroxybiphenyl dioxygenase"/>
    <property type="match status" value="2"/>
</dbReference>
<evidence type="ECO:0000259" key="2">
    <source>
        <dbReference type="PROSITE" id="PS51819"/>
    </source>
</evidence>
<dbReference type="InterPro" id="IPR029068">
    <property type="entry name" value="Glyas_Bleomycin-R_OHBP_Dase"/>
</dbReference>